<dbReference type="Proteomes" id="UP000067711">
    <property type="component" value="Chromosome 1"/>
</dbReference>
<evidence type="ECO:0000313" key="2">
    <source>
        <dbReference type="EMBL" id="AOJ08670.1"/>
    </source>
</evidence>
<keyword evidence="1" id="KW-1133">Transmembrane helix</keyword>
<evidence type="ECO:0000256" key="1">
    <source>
        <dbReference type="SAM" id="Phobius"/>
    </source>
</evidence>
<accession>A0A1B4FYB4</accession>
<reference evidence="2 3" key="1">
    <citation type="submission" date="2015-12" db="EMBL/GenBank/DDBJ databases">
        <title>Diversity of Burkholderia near neighbor genomes.</title>
        <authorList>
            <person name="Sahl J."/>
            <person name="Wagner D."/>
            <person name="Keim P."/>
        </authorList>
    </citation>
    <scope>NUCLEOTIDE SEQUENCE [LARGE SCALE GENOMIC DNA]</scope>
    <source>
        <strain evidence="2 3">BDU8</strain>
    </source>
</reference>
<proteinExistence type="predicted"/>
<evidence type="ECO:0000313" key="3">
    <source>
        <dbReference type="Proteomes" id="UP000067711"/>
    </source>
</evidence>
<keyword evidence="1" id="KW-0472">Membrane</keyword>
<feature type="transmembrane region" description="Helical" evidence="1">
    <location>
        <begin position="12"/>
        <end position="30"/>
    </location>
</feature>
<sequence length="100" mass="11332">MQVTLDPTAIVAGAFMLLLGAVQLFGMSWIRSVQEKLKANEARDSEFQKAIAAVRETMARDYVPRSEHQAQRDEFRDGLRGIDAKLTDINNKLDRKQDKP</sequence>
<dbReference type="RefSeq" id="WP_066484125.1">
    <property type="nucleotide sequence ID" value="NZ_CP013389.1"/>
</dbReference>
<gene>
    <name evidence="2" type="ORF">WS71_14695</name>
</gene>
<keyword evidence="1" id="KW-0812">Transmembrane</keyword>
<protein>
    <submittedName>
        <fullName evidence="2">Uncharacterized protein</fullName>
    </submittedName>
</protein>
<organism evidence="2 3">
    <name type="scientific">Burkholderia mayonis</name>
    <dbReference type="NCBI Taxonomy" id="1385591"/>
    <lineage>
        <taxon>Bacteria</taxon>
        <taxon>Pseudomonadati</taxon>
        <taxon>Pseudomonadota</taxon>
        <taxon>Betaproteobacteria</taxon>
        <taxon>Burkholderiales</taxon>
        <taxon>Burkholderiaceae</taxon>
        <taxon>Burkholderia</taxon>
        <taxon>pseudomallei group</taxon>
    </lineage>
</organism>
<name>A0A1B4FYB4_9BURK</name>
<dbReference type="EMBL" id="CP013389">
    <property type="protein sequence ID" value="AOJ08670.1"/>
    <property type="molecule type" value="Genomic_DNA"/>
</dbReference>
<dbReference type="AlphaFoldDB" id="A0A1B4FYB4"/>